<dbReference type="AlphaFoldDB" id="A0A229RFJ8"/>
<feature type="domain" description="SHOCT" evidence="2">
    <location>
        <begin position="47"/>
        <end position="73"/>
    </location>
</feature>
<keyword evidence="1" id="KW-1133">Transmembrane helix</keyword>
<evidence type="ECO:0000256" key="1">
    <source>
        <dbReference type="SAM" id="Phobius"/>
    </source>
</evidence>
<dbReference type="Pfam" id="PF09851">
    <property type="entry name" value="SHOCT"/>
    <property type="match status" value="1"/>
</dbReference>
<gene>
    <name evidence="3" type="ORF">CFP75_31255</name>
</gene>
<dbReference type="Proteomes" id="UP000215563">
    <property type="component" value="Unassembled WGS sequence"/>
</dbReference>
<keyword evidence="1" id="KW-0472">Membrane</keyword>
<feature type="transmembrane region" description="Helical" evidence="1">
    <location>
        <begin position="12"/>
        <end position="35"/>
    </location>
</feature>
<evidence type="ECO:0000313" key="3">
    <source>
        <dbReference type="EMBL" id="OXM45427.1"/>
    </source>
</evidence>
<name>A0A229RFJ8_AMYAL</name>
<comment type="caution">
    <text evidence="3">The sequence shown here is derived from an EMBL/GenBank/DDBJ whole genome shotgun (WGS) entry which is preliminary data.</text>
</comment>
<evidence type="ECO:0000313" key="4">
    <source>
        <dbReference type="Proteomes" id="UP000215563"/>
    </source>
</evidence>
<reference evidence="3 4" key="1">
    <citation type="submission" date="2017-07" db="EMBL/GenBank/DDBJ databases">
        <title>Amycolatopsis alba DSM 44262 Genome sequencing and assembly.</title>
        <authorList>
            <person name="Kaur N."/>
            <person name="Mayilraj S."/>
        </authorList>
    </citation>
    <scope>NUCLEOTIDE SEQUENCE [LARGE SCALE GENOMIC DNA]</scope>
    <source>
        <strain evidence="3 4">DSM 44262</strain>
    </source>
</reference>
<evidence type="ECO:0000259" key="2">
    <source>
        <dbReference type="Pfam" id="PF09851"/>
    </source>
</evidence>
<dbReference type="OrthoDB" id="3748887at2"/>
<sequence>MQYSHYADGGWIGMLLLITVLVLVGGLITVSMILLRRSTRPSENHDQAIRILNERFARGEIDQDEFEARRAVLKT</sequence>
<dbReference type="RefSeq" id="WP_020635401.1">
    <property type="nucleotide sequence ID" value="NZ_KB913032.1"/>
</dbReference>
<dbReference type="EMBL" id="NMQU01000104">
    <property type="protein sequence ID" value="OXM45427.1"/>
    <property type="molecule type" value="Genomic_DNA"/>
</dbReference>
<proteinExistence type="predicted"/>
<keyword evidence="4" id="KW-1185">Reference proteome</keyword>
<organism evidence="3 4">
    <name type="scientific">Amycolatopsis alba DSM 44262</name>
    <dbReference type="NCBI Taxonomy" id="1125972"/>
    <lineage>
        <taxon>Bacteria</taxon>
        <taxon>Bacillati</taxon>
        <taxon>Actinomycetota</taxon>
        <taxon>Actinomycetes</taxon>
        <taxon>Pseudonocardiales</taxon>
        <taxon>Pseudonocardiaceae</taxon>
        <taxon>Amycolatopsis</taxon>
    </lineage>
</organism>
<keyword evidence="1" id="KW-0812">Transmembrane</keyword>
<protein>
    <recommendedName>
        <fullName evidence="2">SHOCT domain-containing protein</fullName>
    </recommendedName>
</protein>
<dbReference type="InterPro" id="IPR018649">
    <property type="entry name" value="SHOCT"/>
</dbReference>
<accession>A0A229RFJ8</accession>